<organism evidence="3 4">
    <name type="scientific">Acropora cervicornis</name>
    <name type="common">Staghorn coral</name>
    <dbReference type="NCBI Taxonomy" id="6130"/>
    <lineage>
        <taxon>Eukaryota</taxon>
        <taxon>Metazoa</taxon>
        <taxon>Cnidaria</taxon>
        <taxon>Anthozoa</taxon>
        <taxon>Hexacorallia</taxon>
        <taxon>Scleractinia</taxon>
        <taxon>Astrocoeniina</taxon>
        <taxon>Acroporidae</taxon>
        <taxon>Acropora</taxon>
    </lineage>
</organism>
<evidence type="ECO:0000313" key="4">
    <source>
        <dbReference type="Proteomes" id="UP001249851"/>
    </source>
</evidence>
<dbReference type="Pfam" id="PF24101">
    <property type="entry name" value="WHD_GTF3C1"/>
    <property type="match status" value="1"/>
</dbReference>
<feature type="region of interest" description="Disordered" evidence="1">
    <location>
        <begin position="235"/>
        <end position="272"/>
    </location>
</feature>
<feature type="compositionally biased region" description="Basic residues" evidence="1">
    <location>
        <begin position="729"/>
        <end position="743"/>
    </location>
</feature>
<feature type="region of interest" description="Disordered" evidence="1">
    <location>
        <begin position="1686"/>
        <end position="1705"/>
    </location>
</feature>
<dbReference type="GO" id="GO:0006384">
    <property type="term" value="P:transcription initiation at RNA polymerase III promoter"/>
    <property type="evidence" value="ECO:0007669"/>
    <property type="project" value="InterPro"/>
</dbReference>
<feature type="compositionally biased region" description="Polar residues" evidence="1">
    <location>
        <begin position="1120"/>
        <end position="1134"/>
    </location>
</feature>
<feature type="region of interest" description="Disordered" evidence="1">
    <location>
        <begin position="97"/>
        <end position="130"/>
    </location>
</feature>
<feature type="region of interest" description="Disordered" evidence="1">
    <location>
        <begin position="1073"/>
        <end position="1134"/>
    </location>
</feature>
<comment type="caution">
    <text evidence="3">The sequence shown here is derived from an EMBL/GenBank/DDBJ whole genome shotgun (WGS) entry which is preliminary data.</text>
</comment>
<feature type="region of interest" description="Disordered" evidence="1">
    <location>
        <begin position="42"/>
        <end position="68"/>
    </location>
</feature>
<feature type="region of interest" description="Disordered" evidence="1">
    <location>
        <begin position="1171"/>
        <end position="1191"/>
    </location>
</feature>
<feature type="compositionally biased region" description="Acidic residues" evidence="1">
    <location>
        <begin position="100"/>
        <end position="119"/>
    </location>
</feature>
<feature type="domain" description="GTF3C1 extended winged-helix" evidence="2">
    <location>
        <begin position="279"/>
        <end position="372"/>
    </location>
</feature>
<feature type="compositionally biased region" description="Basic and acidic residues" evidence="1">
    <location>
        <begin position="120"/>
        <end position="130"/>
    </location>
</feature>
<evidence type="ECO:0000256" key="1">
    <source>
        <dbReference type="SAM" id="MobiDB-lite"/>
    </source>
</evidence>
<feature type="compositionally biased region" description="Low complexity" evidence="1">
    <location>
        <begin position="1338"/>
        <end position="1350"/>
    </location>
</feature>
<dbReference type="Proteomes" id="UP001249851">
    <property type="component" value="Unassembled WGS sequence"/>
</dbReference>
<evidence type="ECO:0000313" key="3">
    <source>
        <dbReference type="EMBL" id="KAK2560066.1"/>
    </source>
</evidence>
<dbReference type="GO" id="GO:0042791">
    <property type="term" value="P:5S class rRNA transcription by RNA polymerase III"/>
    <property type="evidence" value="ECO:0007669"/>
    <property type="project" value="TreeGrafter"/>
</dbReference>
<dbReference type="InterPro" id="IPR056467">
    <property type="entry name" value="eWH_GTF3C1"/>
</dbReference>
<dbReference type="GO" id="GO:0003677">
    <property type="term" value="F:DNA binding"/>
    <property type="evidence" value="ECO:0007669"/>
    <property type="project" value="InterPro"/>
</dbReference>
<feature type="region of interest" description="Disordered" evidence="1">
    <location>
        <begin position="1713"/>
        <end position="1778"/>
    </location>
</feature>
<dbReference type="EMBL" id="JARQWQ010000037">
    <property type="protein sequence ID" value="KAK2560066.1"/>
    <property type="molecule type" value="Genomic_DNA"/>
</dbReference>
<feature type="compositionally biased region" description="Polar residues" evidence="1">
    <location>
        <begin position="244"/>
        <end position="272"/>
    </location>
</feature>
<keyword evidence="4" id="KW-1185">Reference proteome</keyword>
<evidence type="ECO:0000259" key="2">
    <source>
        <dbReference type="Pfam" id="PF24101"/>
    </source>
</evidence>
<feature type="region of interest" description="Disordered" evidence="1">
    <location>
        <begin position="1255"/>
        <end position="1377"/>
    </location>
</feature>
<feature type="compositionally biased region" description="Polar residues" evidence="1">
    <location>
        <begin position="1264"/>
        <end position="1292"/>
    </location>
</feature>
<reference evidence="3" key="1">
    <citation type="journal article" date="2023" name="G3 (Bethesda)">
        <title>Whole genome assembly and annotation of the endangered Caribbean coral Acropora cervicornis.</title>
        <authorList>
            <person name="Selwyn J.D."/>
            <person name="Vollmer S.V."/>
        </authorList>
    </citation>
    <scope>NUCLEOTIDE SEQUENCE</scope>
    <source>
        <strain evidence="3">K2</strain>
    </source>
</reference>
<dbReference type="PANTHER" id="PTHR15180:SF1">
    <property type="entry name" value="GENERAL TRANSCRIPTION FACTOR 3C POLYPEPTIDE 1"/>
    <property type="match status" value="1"/>
</dbReference>
<reference evidence="3" key="2">
    <citation type="journal article" date="2023" name="Science">
        <title>Genomic signatures of disease resistance in endangered staghorn corals.</title>
        <authorList>
            <person name="Vollmer S.V."/>
            <person name="Selwyn J.D."/>
            <person name="Despard B.A."/>
            <person name="Roesel C.L."/>
        </authorList>
    </citation>
    <scope>NUCLEOTIDE SEQUENCE</scope>
    <source>
        <strain evidence="3">K2</strain>
    </source>
</reference>
<dbReference type="GO" id="GO:0000127">
    <property type="term" value="C:transcription factor TFIIIC complex"/>
    <property type="evidence" value="ECO:0007669"/>
    <property type="project" value="InterPro"/>
</dbReference>
<dbReference type="PANTHER" id="PTHR15180">
    <property type="entry name" value="GENERAL TRANSCRIPTION FACTOR 3C POLYPEPTIDE 1"/>
    <property type="match status" value="1"/>
</dbReference>
<feature type="compositionally biased region" description="Low complexity" evidence="1">
    <location>
        <begin position="1714"/>
        <end position="1728"/>
    </location>
</feature>
<feature type="compositionally biased region" description="Basic residues" evidence="1">
    <location>
        <begin position="1767"/>
        <end position="1776"/>
    </location>
</feature>
<sequence>MNSPNQELPLSEIQKQVSESKKVLKNVRRYLQQAGYVVEEKIWGATSEGENPDSYCPPAKKKKKKKTESSATVCPSAYPIKVRLLKPFVLKTNDIWQSNDIEEEEEDDEEEEEEDGENDVEGKEKDSRDNADCRANIVAERPLPTQVYAAIYKAGCKGCTLKALHRACTLPFRDLRSIVNDMKKKKLVQEVLQDIGKTNVAWIVATPLMKSNIQTMKVKQVQDQLKEMEMKALEQHAPEDTTPDKTPSQTHSPSPVPSEGSNQQEKIPPSNKSVIAKKVTYRKLKRKQLILEFIEKKKAIICSEEEEGHEGKIDKKVVSRFLEDCNSQGLIKKISTVVNHENVLQKVDLYLHPSITNDSPKVAHALDLCRTRIKEERFKAAERQEKAKQHAEEKEKKKQEKSTASVENKEKNHEEQETGKKAQDNGTSTESTVQTKATDSKANKPPPHKYSLLPRFYRAQAIHELLWLLVYGVDSQQEISDEDNDSQANSDLEESLDRSDNWMKCLKPLAKVCNDDGTPLRGWFRFSDVLSVLPVSILCRTIDIAGEVSTCSACGLDGLGNNTDSYKVSNNYCLKRRVKSAPSSLLTNLAHMGLVTPLLPLPHILRDVSDPINFEIYRLVRTDDALESNVKNTRLVQFAKENVDEVTIKLPPGDNLGAGGLDRCLFSHLQKNWTRLLTKSSVGTFQGKRKLSAPKKVSGGETVSSGSEPEKQRNQKRVLPLGTAETKKLAKKGKGQQKTRKRKAEGLNGIVHPALLLPYLRRVLILSKTSQCHSICWRGKNGSPRRNLRSKLLMFHIALAVMKHETTLLYPFVSMRDVLHKACTTSFDKTAPNIKRRILKLLRNPHSKMTIKICVAECAQDESFQGFDDPQADFVTTFMEVVKRLRQKFSASSLSCDGDLPMVSSVKELYEKYKVQALVDEEAQIKLSDESISSLGPAINSVADITKAAIRDQIQIAFTTPQELYDAYRVFQMFNSFTWEELHAVFKDMQNKNLVTRKAYLAQTLRDSELDLYSVLVGLSEEFDMISIVKYHRLFLQGSKLDKLRKEFSQFWKQLKRGEEHTLLGSDTVTSCKTGNKDASSSVEGNGHRGSYGDEGLGSNCGDRNSGNSAVIAGDDRLGSESTISNSNHATNSCEGNNSIGNGADVPCSSNGHIIGGNGAINDSAGAEDNIDSNVASNSRSNTGDGSISIGVNDIKSSNSVTCPNQPINQTNLSSGVIEVKPKCTLGGHVACILSLLVTGKAYVEVNIPDEILNMDPSELADSSGENDSQQQMSEDTADVSKTVSVHSSSAALSDKNSEEDAPLSPHPRQNETEPRRTPMSPPMPTTSRNTVKRGAQSPASTKGKSPAAKSKAKCTPLSPTTKSGGKGKSVTASKLPRVTRVEEREVYTLKLPSAVVTKFTSASDLNDVKDSTSALSSCPEIVQVACAPLRSTVPVASLSQTNFSSRSSRTMLMLARGGNDPYNRIKQLPARALNTHDFMSLYPCRNLLRVTDTKLLTDSQNGLNLGDSENSRSQSCSVKNTVSEAASIAETGEHLTHVQGRSPNLINASSGEATSSSLTCPVSISAAISLEDYLDQKKRYLEFGELDLTMVRDIYDMAAAGKELGVSLPQLQERIIERRKAELHLSHHSIEQHVKYMCVDKLLYKVGVCEVRLVTANFVKPWSMSLLKLKKYIEKFTVKEPANQQEEIASIGDSQETNSKNDDDLNLREKTADLQTDSTSADSQTTAECESSTVADEVTVSEGNNQGSDQTGVSLESAGDNEKQPSKPRRRKKSKTSNYECHSVVCRPWITIDGTTSQPLLSMFKDMVLMLVLNNPGIAKSLLLDGYIIKHTRQLPAKVALFSTPQPQSEPSQVMTFYTPAVDCLMGLTSGES</sequence>
<proteinExistence type="predicted"/>
<feature type="compositionally biased region" description="Polar residues" evidence="1">
    <location>
        <begin position="424"/>
        <end position="437"/>
    </location>
</feature>
<accession>A0AAD9QEY5</accession>
<protein>
    <submittedName>
        <fullName evidence="3">General transcription factor 3C polypeptide 1</fullName>
    </submittedName>
</protein>
<feature type="compositionally biased region" description="Polar residues" evidence="1">
    <location>
        <begin position="1172"/>
        <end position="1186"/>
    </location>
</feature>
<feature type="compositionally biased region" description="Basic and acidic residues" evidence="1">
    <location>
        <begin position="380"/>
        <end position="423"/>
    </location>
</feature>
<feature type="compositionally biased region" description="Low complexity" evidence="1">
    <location>
        <begin position="697"/>
        <end position="707"/>
    </location>
</feature>
<feature type="region of interest" description="Disordered" evidence="1">
    <location>
        <begin position="380"/>
        <end position="447"/>
    </location>
</feature>
<name>A0AAD9QEY5_ACRCE</name>
<feature type="compositionally biased region" description="Polar residues" evidence="1">
    <location>
        <begin position="1073"/>
        <end position="1084"/>
    </location>
</feature>
<feature type="compositionally biased region" description="Polar residues" evidence="1">
    <location>
        <begin position="1742"/>
        <end position="1755"/>
    </location>
</feature>
<feature type="compositionally biased region" description="Polar residues" evidence="1">
    <location>
        <begin position="1686"/>
        <end position="1699"/>
    </location>
</feature>
<dbReference type="InterPro" id="IPR044210">
    <property type="entry name" value="Tfc3-like"/>
</dbReference>
<gene>
    <name evidence="3" type="ORF">P5673_017020</name>
</gene>
<feature type="region of interest" description="Disordered" evidence="1">
    <location>
        <begin position="687"/>
        <end position="745"/>
    </location>
</feature>